<dbReference type="AlphaFoldDB" id="A0A401TS81"/>
<accession>A0A401TS81</accession>
<gene>
    <name evidence="1" type="ORF">chiPu_0029663</name>
</gene>
<name>A0A401TS81_CHIPU</name>
<sequence length="78" mass="8649">MTAAELKNLLNRVQSWPEAAQDEFVSIANQIESELQSQDYVATRDELRVIDAAMASIDAGECATDEEIAGAFAKFRRK</sequence>
<evidence type="ECO:0000313" key="2">
    <source>
        <dbReference type="Proteomes" id="UP000287033"/>
    </source>
</evidence>
<dbReference type="EMBL" id="BEZZ01162648">
    <property type="protein sequence ID" value="GCC45530.1"/>
    <property type="molecule type" value="Genomic_DNA"/>
</dbReference>
<dbReference type="Proteomes" id="UP000287033">
    <property type="component" value="Unassembled WGS sequence"/>
</dbReference>
<keyword evidence="2" id="KW-1185">Reference proteome</keyword>
<evidence type="ECO:0000313" key="1">
    <source>
        <dbReference type="EMBL" id="GCC45530.1"/>
    </source>
</evidence>
<organism evidence="1 2">
    <name type="scientific">Chiloscyllium punctatum</name>
    <name type="common">Brownbanded bambooshark</name>
    <name type="synonym">Hemiscyllium punctatum</name>
    <dbReference type="NCBI Taxonomy" id="137246"/>
    <lineage>
        <taxon>Eukaryota</taxon>
        <taxon>Metazoa</taxon>
        <taxon>Chordata</taxon>
        <taxon>Craniata</taxon>
        <taxon>Vertebrata</taxon>
        <taxon>Chondrichthyes</taxon>
        <taxon>Elasmobranchii</taxon>
        <taxon>Galeomorphii</taxon>
        <taxon>Galeoidea</taxon>
        <taxon>Orectolobiformes</taxon>
        <taxon>Hemiscylliidae</taxon>
        <taxon>Chiloscyllium</taxon>
    </lineage>
</organism>
<reference evidence="1 2" key="1">
    <citation type="journal article" date="2018" name="Nat. Ecol. Evol.">
        <title>Shark genomes provide insights into elasmobranch evolution and the origin of vertebrates.</title>
        <authorList>
            <person name="Hara Y"/>
            <person name="Yamaguchi K"/>
            <person name="Onimaru K"/>
            <person name="Kadota M"/>
            <person name="Koyanagi M"/>
            <person name="Keeley SD"/>
            <person name="Tatsumi K"/>
            <person name="Tanaka K"/>
            <person name="Motone F"/>
            <person name="Kageyama Y"/>
            <person name="Nozu R"/>
            <person name="Adachi N"/>
            <person name="Nishimura O"/>
            <person name="Nakagawa R"/>
            <person name="Tanegashima C"/>
            <person name="Kiyatake I"/>
            <person name="Matsumoto R"/>
            <person name="Murakumo K"/>
            <person name="Nishida K"/>
            <person name="Terakita A"/>
            <person name="Kuratani S"/>
            <person name="Sato K"/>
            <person name="Hyodo S Kuraku.S."/>
        </authorList>
    </citation>
    <scope>NUCLEOTIDE SEQUENCE [LARGE SCALE GENOMIC DNA]</scope>
</reference>
<protein>
    <submittedName>
        <fullName evidence="1">Uncharacterized protein</fullName>
    </submittedName>
</protein>
<proteinExistence type="predicted"/>
<comment type="caution">
    <text evidence="1">The sequence shown here is derived from an EMBL/GenBank/DDBJ whole genome shotgun (WGS) entry which is preliminary data.</text>
</comment>